<dbReference type="Gene3D" id="1.10.10.10">
    <property type="entry name" value="Winged helix-like DNA-binding domain superfamily/Winged helix DNA-binding domain"/>
    <property type="match status" value="1"/>
</dbReference>
<evidence type="ECO:0000259" key="5">
    <source>
        <dbReference type="PROSITE" id="PS50931"/>
    </source>
</evidence>
<evidence type="ECO:0000256" key="2">
    <source>
        <dbReference type="ARBA" id="ARBA00023015"/>
    </source>
</evidence>
<dbReference type="PANTHER" id="PTHR30537">
    <property type="entry name" value="HTH-TYPE TRANSCRIPTIONAL REGULATOR"/>
    <property type="match status" value="1"/>
</dbReference>
<protein>
    <submittedName>
        <fullName evidence="6">LysR family transcriptional regulator</fullName>
    </submittedName>
</protein>
<keyword evidence="2" id="KW-0805">Transcription regulation</keyword>
<dbReference type="InterPro" id="IPR000847">
    <property type="entry name" value="LysR_HTH_N"/>
</dbReference>
<proteinExistence type="inferred from homology"/>
<gene>
    <name evidence="6" type="ORF">ACFPPC_23315</name>
</gene>
<dbReference type="Proteomes" id="UP001596104">
    <property type="component" value="Unassembled WGS sequence"/>
</dbReference>
<dbReference type="InterPro" id="IPR036388">
    <property type="entry name" value="WH-like_DNA-bd_sf"/>
</dbReference>
<dbReference type="Pfam" id="PF00126">
    <property type="entry name" value="HTH_1"/>
    <property type="match status" value="1"/>
</dbReference>
<keyword evidence="7" id="KW-1185">Reference proteome</keyword>
<comment type="caution">
    <text evidence="6">The sequence shown here is derived from an EMBL/GenBank/DDBJ whole genome shotgun (WGS) entry which is preliminary data.</text>
</comment>
<dbReference type="EMBL" id="JBHSLV010000055">
    <property type="protein sequence ID" value="MFC5395564.1"/>
    <property type="molecule type" value="Genomic_DNA"/>
</dbReference>
<feature type="domain" description="HTH lysR-type" evidence="5">
    <location>
        <begin position="10"/>
        <end position="66"/>
    </location>
</feature>
<evidence type="ECO:0000313" key="6">
    <source>
        <dbReference type="EMBL" id="MFC5395564.1"/>
    </source>
</evidence>
<dbReference type="SUPFAM" id="SSF46785">
    <property type="entry name" value="Winged helix' DNA-binding domain"/>
    <property type="match status" value="1"/>
</dbReference>
<comment type="similarity">
    <text evidence="1">Belongs to the LysR transcriptional regulatory family.</text>
</comment>
<evidence type="ECO:0000256" key="4">
    <source>
        <dbReference type="ARBA" id="ARBA00023163"/>
    </source>
</evidence>
<dbReference type="PROSITE" id="PS50931">
    <property type="entry name" value="HTH_LYSR"/>
    <property type="match status" value="1"/>
</dbReference>
<accession>A0ABW0HHR9</accession>
<dbReference type="Gene3D" id="3.40.190.290">
    <property type="match status" value="1"/>
</dbReference>
<name>A0ABW0HHR9_9HYPH</name>
<dbReference type="InterPro" id="IPR058163">
    <property type="entry name" value="LysR-type_TF_proteobact-type"/>
</dbReference>
<dbReference type="Pfam" id="PF03466">
    <property type="entry name" value="LysR_substrate"/>
    <property type="match status" value="1"/>
</dbReference>
<dbReference type="PANTHER" id="PTHR30537:SF1">
    <property type="entry name" value="HTH-TYPE TRANSCRIPTIONAL REGULATOR PGRR"/>
    <property type="match status" value="1"/>
</dbReference>
<dbReference type="InterPro" id="IPR036390">
    <property type="entry name" value="WH_DNA-bd_sf"/>
</dbReference>
<evidence type="ECO:0000256" key="1">
    <source>
        <dbReference type="ARBA" id="ARBA00009437"/>
    </source>
</evidence>
<keyword evidence="3" id="KW-0238">DNA-binding</keyword>
<evidence type="ECO:0000313" key="7">
    <source>
        <dbReference type="Proteomes" id="UP001596104"/>
    </source>
</evidence>
<dbReference type="InterPro" id="IPR005119">
    <property type="entry name" value="LysR_subst-bd"/>
</dbReference>
<reference evidence="7" key="1">
    <citation type="journal article" date="2019" name="Int. J. Syst. Evol. Microbiol.">
        <title>The Global Catalogue of Microorganisms (GCM) 10K type strain sequencing project: providing services to taxonomists for standard genome sequencing and annotation.</title>
        <authorList>
            <consortium name="The Broad Institute Genomics Platform"/>
            <consortium name="The Broad Institute Genome Sequencing Center for Infectious Disease"/>
            <person name="Wu L."/>
            <person name="Ma J."/>
        </authorList>
    </citation>
    <scope>NUCLEOTIDE SEQUENCE [LARGE SCALE GENOMIC DNA]</scope>
    <source>
        <strain evidence="7">CGMCC 1.16326</strain>
    </source>
</reference>
<dbReference type="PRINTS" id="PR00039">
    <property type="entry name" value="HTHLYSR"/>
</dbReference>
<sequence>MNPSLLSAGDFNQLRAFVAVAGSLNFSRAAERLGVSSSALSQMVRALEERVGVSLFNRTTRSVSLTEAGAKLFERVRPAVEELAEALGETRERRANPAGTVRIHCFPGAADLHLTPILRAFSDAYPQIVLDITLDDAVVNIVAEGYDVAIRLGEVIDKDLIAVKLGPELRQTAVASPDYLARHGTPAHPRDLLAHRCIGWRWLGQKTPYKWEFMENGKWFEVAVDGPLISNRKDFGVQAAVDGVGIAFASQQLIAPHIAKGRLIPLLEAWSAPFPGYYLCYPAQRQMAPSLRAVIDAIRGGLRATNAAGAAVGTGTAAMTVARAAGTTAPE</sequence>
<organism evidence="6 7">
    <name type="scientific">Bosea vestrisii</name>
    <dbReference type="NCBI Taxonomy" id="151416"/>
    <lineage>
        <taxon>Bacteria</taxon>
        <taxon>Pseudomonadati</taxon>
        <taxon>Pseudomonadota</taxon>
        <taxon>Alphaproteobacteria</taxon>
        <taxon>Hyphomicrobiales</taxon>
        <taxon>Boseaceae</taxon>
        <taxon>Bosea</taxon>
    </lineage>
</organism>
<dbReference type="RefSeq" id="WP_377011580.1">
    <property type="nucleotide sequence ID" value="NZ_JBHSLV010000055.1"/>
</dbReference>
<evidence type="ECO:0000256" key="3">
    <source>
        <dbReference type="ARBA" id="ARBA00023125"/>
    </source>
</evidence>
<dbReference type="SUPFAM" id="SSF53850">
    <property type="entry name" value="Periplasmic binding protein-like II"/>
    <property type="match status" value="1"/>
</dbReference>
<keyword evidence="4" id="KW-0804">Transcription</keyword>
<dbReference type="CDD" id="cd08474">
    <property type="entry name" value="PBP2_CrgA_like_5"/>
    <property type="match status" value="1"/>
</dbReference>